<organism evidence="2 3">
    <name type="scientific">Mycena maculata</name>
    <dbReference type="NCBI Taxonomy" id="230809"/>
    <lineage>
        <taxon>Eukaryota</taxon>
        <taxon>Fungi</taxon>
        <taxon>Dikarya</taxon>
        <taxon>Basidiomycota</taxon>
        <taxon>Agaricomycotina</taxon>
        <taxon>Agaricomycetes</taxon>
        <taxon>Agaricomycetidae</taxon>
        <taxon>Agaricales</taxon>
        <taxon>Marasmiineae</taxon>
        <taxon>Mycenaceae</taxon>
        <taxon>Mycena</taxon>
    </lineage>
</organism>
<dbReference type="Proteomes" id="UP001215280">
    <property type="component" value="Unassembled WGS sequence"/>
</dbReference>
<accession>A0AAD7IXD3</accession>
<evidence type="ECO:0000313" key="3">
    <source>
        <dbReference type="Proteomes" id="UP001215280"/>
    </source>
</evidence>
<keyword evidence="3" id="KW-1185">Reference proteome</keyword>
<name>A0AAD7IXD3_9AGAR</name>
<comment type="caution">
    <text evidence="2">The sequence shown here is derived from an EMBL/GenBank/DDBJ whole genome shotgun (WGS) entry which is preliminary data.</text>
</comment>
<evidence type="ECO:0000313" key="1">
    <source>
        <dbReference type="EMBL" id="KAJ7713076.1"/>
    </source>
</evidence>
<proteinExistence type="predicted"/>
<reference evidence="2" key="1">
    <citation type="submission" date="2023-03" db="EMBL/GenBank/DDBJ databases">
        <title>Massive genome expansion in bonnet fungi (Mycena s.s.) driven by repeated elements and novel gene families across ecological guilds.</title>
        <authorList>
            <consortium name="Lawrence Berkeley National Laboratory"/>
            <person name="Harder C.B."/>
            <person name="Miyauchi S."/>
            <person name="Viragh M."/>
            <person name="Kuo A."/>
            <person name="Thoen E."/>
            <person name="Andreopoulos B."/>
            <person name="Lu D."/>
            <person name="Skrede I."/>
            <person name="Drula E."/>
            <person name="Henrissat B."/>
            <person name="Morin E."/>
            <person name="Kohler A."/>
            <person name="Barry K."/>
            <person name="LaButti K."/>
            <person name="Morin E."/>
            <person name="Salamov A."/>
            <person name="Lipzen A."/>
            <person name="Mereny Z."/>
            <person name="Hegedus B."/>
            <person name="Baldrian P."/>
            <person name="Stursova M."/>
            <person name="Weitz H."/>
            <person name="Taylor A."/>
            <person name="Grigoriev I.V."/>
            <person name="Nagy L.G."/>
            <person name="Martin F."/>
            <person name="Kauserud H."/>
        </authorList>
    </citation>
    <scope>NUCLEOTIDE SEQUENCE</scope>
    <source>
        <strain evidence="2">CBHHK188m</strain>
    </source>
</reference>
<dbReference type="AlphaFoldDB" id="A0AAD7IXD3"/>
<gene>
    <name evidence="2" type="ORF">DFH07DRAFT_825557</name>
    <name evidence="1" type="ORF">DFH07DRAFT_863959</name>
</gene>
<dbReference type="EMBL" id="JARJLG010000408">
    <property type="protein sequence ID" value="KAJ7713076.1"/>
    <property type="molecule type" value="Genomic_DNA"/>
</dbReference>
<evidence type="ECO:0000313" key="2">
    <source>
        <dbReference type="EMBL" id="KAJ7752516.1"/>
    </source>
</evidence>
<dbReference type="EMBL" id="JARJLG010000074">
    <property type="protein sequence ID" value="KAJ7752516.1"/>
    <property type="molecule type" value="Genomic_DNA"/>
</dbReference>
<protein>
    <submittedName>
        <fullName evidence="2">Uncharacterized protein</fullName>
    </submittedName>
</protein>
<sequence>MIPRDVRTRWNSTYDMLYFSQNYRPAIDAITSEKSYKLRRYELDETEWDIIDRGPGICTRGLQESNPLFFERL</sequence>